<evidence type="ECO:0000313" key="1">
    <source>
        <dbReference type="EMBL" id="EEQ34716.1"/>
    </source>
</evidence>
<sequence>MHLCHGGLPTIRRKVAKQRDICMVHLQALGGFDGILSTRPLRQILHSPKTRRVVSFFYTSKASPNFGLGAESPLRSPKAAPPVSIYSRQRFIFDGDNAHYRRHVGQMLLLTPETSWHSSPITHISISLPCRRISRVMTAARRRGLHRILSDIPKLLLHSKAWFDDRDSEQNEAIAPTIICSYEERLLELYRPYYSNNKEPPR</sequence>
<dbReference type="AlphaFoldDB" id="C5FYW8"/>
<name>C5FYW8_ARTOC</name>
<dbReference type="EMBL" id="DS995707">
    <property type="protein sequence ID" value="EEQ34716.1"/>
    <property type="molecule type" value="Genomic_DNA"/>
</dbReference>
<gene>
    <name evidence="1" type="ORF">MCYG_07535</name>
</gene>
<proteinExistence type="predicted"/>
<reference evidence="2" key="1">
    <citation type="journal article" date="2012" name="MBio">
        <title>Comparative genome analysis of Trichophyton rubrum and related dermatophytes reveals candidate genes involved in infection.</title>
        <authorList>
            <person name="Martinez D.A."/>
            <person name="Oliver B.G."/>
            <person name="Graeser Y."/>
            <person name="Goldberg J.M."/>
            <person name="Li W."/>
            <person name="Martinez-Rossi N.M."/>
            <person name="Monod M."/>
            <person name="Shelest E."/>
            <person name="Barton R.C."/>
            <person name="Birch E."/>
            <person name="Brakhage A.A."/>
            <person name="Chen Z."/>
            <person name="Gurr S.J."/>
            <person name="Heiman D."/>
            <person name="Heitman J."/>
            <person name="Kosti I."/>
            <person name="Rossi A."/>
            <person name="Saif S."/>
            <person name="Samalova M."/>
            <person name="Saunders C.W."/>
            <person name="Shea T."/>
            <person name="Summerbell R.C."/>
            <person name="Xu J."/>
            <person name="Young S."/>
            <person name="Zeng Q."/>
            <person name="Birren B.W."/>
            <person name="Cuomo C.A."/>
            <person name="White T.C."/>
        </authorList>
    </citation>
    <scope>NUCLEOTIDE SEQUENCE [LARGE SCALE GENOMIC DNA]</scope>
    <source>
        <strain evidence="2">ATCC MYA-4605 / CBS 113480</strain>
    </source>
</reference>
<dbReference type="RefSeq" id="XP_002843752.1">
    <property type="nucleotide sequence ID" value="XM_002843706.1"/>
</dbReference>
<dbReference type="GeneID" id="9226440"/>
<dbReference type="VEuPathDB" id="FungiDB:MCYG_07535"/>
<dbReference type="HOGENOM" id="CLU_1354320_0_0_1"/>
<protein>
    <submittedName>
        <fullName evidence="1">Uncharacterized protein</fullName>
    </submittedName>
</protein>
<dbReference type="Proteomes" id="UP000002035">
    <property type="component" value="Unassembled WGS sequence"/>
</dbReference>
<organism evidence="1 2">
    <name type="scientific">Arthroderma otae (strain ATCC MYA-4605 / CBS 113480)</name>
    <name type="common">Microsporum canis</name>
    <dbReference type="NCBI Taxonomy" id="554155"/>
    <lineage>
        <taxon>Eukaryota</taxon>
        <taxon>Fungi</taxon>
        <taxon>Dikarya</taxon>
        <taxon>Ascomycota</taxon>
        <taxon>Pezizomycotina</taxon>
        <taxon>Eurotiomycetes</taxon>
        <taxon>Eurotiomycetidae</taxon>
        <taxon>Onygenales</taxon>
        <taxon>Arthrodermataceae</taxon>
        <taxon>Microsporum</taxon>
    </lineage>
</organism>
<evidence type="ECO:0000313" key="2">
    <source>
        <dbReference type="Proteomes" id="UP000002035"/>
    </source>
</evidence>
<accession>C5FYW8</accession>
<keyword evidence="2" id="KW-1185">Reference proteome</keyword>